<evidence type="ECO:0000313" key="2">
    <source>
        <dbReference type="Ensembl" id="ENSAZOP00000018222.1"/>
    </source>
</evidence>
<feature type="domain" description="COP9 signalosome complex subunit 3 N-terminal helical repeats" evidence="1">
    <location>
        <begin position="27"/>
        <end position="106"/>
    </location>
</feature>
<dbReference type="Pfam" id="PF22788">
    <property type="entry name" value="COP9_hel_rpt"/>
    <property type="match status" value="1"/>
</dbReference>
<accession>A0A8B9ZVN7</accession>
<dbReference type="InterPro" id="IPR055089">
    <property type="entry name" value="COP9_N"/>
</dbReference>
<reference evidence="2" key="2">
    <citation type="submission" date="2025-09" db="UniProtKB">
        <authorList>
            <consortium name="Ensembl"/>
        </authorList>
    </citation>
    <scope>IDENTIFICATION</scope>
</reference>
<keyword evidence="3" id="KW-1185">Reference proteome</keyword>
<dbReference type="Proteomes" id="UP000694549">
    <property type="component" value="Unplaced"/>
</dbReference>
<evidence type="ECO:0000259" key="1">
    <source>
        <dbReference type="Pfam" id="PF22788"/>
    </source>
</evidence>
<evidence type="ECO:0000313" key="3">
    <source>
        <dbReference type="Proteomes" id="UP000694549"/>
    </source>
</evidence>
<protein>
    <recommendedName>
        <fullName evidence="1">COP9 signalosome complex subunit 3 N-terminal helical repeats domain-containing protein</fullName>
    </recommendedName>
</protein>
<dbReference type="AlphaFoldDB" id="A0A8B9ZVN7"/>
<reference evidence="2" key="1">
    <citation type="submission" date="2025-08" db="UniProtKB">
        <authorList>
            <consortium name="Ensembl"/>
        </authorList>
    </citation>
    <scope>IDENTIFICATION</scope>
</reference>
<dbReference type="Ensembl" id="ENSAZOT00000019582.1">
    <property type="protein sequence ID" value="ENSAZOP00000018222.1"/>
    <property type="gene ID" value="ENSAZOG00000011853.1"/>
</dbReference>
<name>A0A8B9ZVN7_9AVES</name>
<sequence>MQREVPALQCQEPETLLSPQEKLTVWQMTQLCELINKSGELLAKNLSHLDTVLGALDVQEHSLGVLAVLFVKFSMPSIPDFETLFSQVQLFISTCNGEHIRYATDTCKLKSF</sequence>
<organism evidence="2 3">
    <name type="scientific">Anas zonorhyncha</name>
    <name type="common">Eastern spot-billed duck</name>
    <dbReference type="NCBI Taxonomy" id="75864"/>
    <lineage>
        <taxon>Eukaryota</taxon>
        <taxon>Metazoa</taxon>
        <taxon>Chordata</taxon>
        <taxon>Craniata</taxon>
        <taxon>Vertebrata</taxon>
        <taxon>Euteleostomi</taxon>
        <taxon>Archelosauria</taxon>
        <taxon>Archosauria</taxon>
        <taxon>Dinosauria</taxon>
        <taxon>Saurischia</taxon>
        <taxon>Theropoda</taxon>
        <taxon>Coelurosauria</taxon>
        <taxon>Aves</taxon>
        <taxon>Neognathae</taxon>
        <taxon>Galloanserae</taxon>
        <taxon>Anseriformes</taxon>
        <taxon>Anatidae</taxon>
        <taxon>Anatinae</taxon>
        <taxon>Anas</taxon>
    </lineage>
</organism>
<proteinExistence type="predicted"/>